<evidence type="ECO:0000256" key="1">
    <source>
        <dbReference type="ARBA" id="ARBA00022737"/>
    </source>
</evidence>
<proteinExistence type="predicted"/>
<dbReference type="PROSITE" id="PS50837">
    <property type="entry name" value="NACHT"/>
    <property type="match status" value="1"/>
</dbReference>
<dbReference type="Pfam" id="PF24883">
    <property type="entry name" value="NPHP3_N"/>
    <property type="match status" value="1"/>
</dbReference>
<dbReference type="SUPFAM" id="SSF52540">
    <property type="entry name" value="P-loop containing nucleoside triphosphate hydrolases"/>
    <property type="match status" value="1"/>
</dbReference>
<dbReference type="Gene3D" id="3.40.50.300">
    <property type="entry name" value="P-loop containing nucleotide triphosphate hydrolases"/>
    <property type="match status" value="1"/>
</dbReference>
<feature type="domain" description="NACHT" evidence="2">
    <location>
        <begin position="221"/>
        <end position="364"/>
    </location>
</feature>
<accession>A0AAD7JR42</accession>
<keyword evidence="4" id="KW-1185">Reference proteome</keyword>
<keyword evidence="1" id="KW-0677">Repeat</keyword>
<dbReference type="PANTHER" id="PTHR10039:SF17">
    <property type="entry name" value="FUNGAL STAND N-TERMINAL GOODBYE DOMAIN-CONTAINING PROTEIN-RELATED"/>
    <property type="match status" value="1"/>
</dbReference>
<evidence type="ECO:0000313" key="3">
    <source>
        <dbReference type="EMBL" id="KAJ7770045.1"/>
    </source>
</evidence>
<dbReference type="AlphaFoldDB" id="A0AAD7JR42"/>
<dbReference type="EMBL" id="JARKIB010000017">
    <property type="protein sequence ID" value="KAJ7770045.1"/>
    <property type="molecule type" value="Genomic_DNA"/>
</dbReference>
<feature type="non-terminal residue" evidence="3">
    <location>
        <position position="714"/>
    </location>
</feature>
<dbReference type="Proteomes" id="UP001215598">
    <property type="component" value="Unassembled WGS sequence"/>
</dbReference>
<gene>
    <name evidence="3" type="ORF">B0H16DRAFT_238055</name>
</gene>
<feature type="non-terminal residue" evidence="3">
    <location>
        <position position="1"/>
    </location>
</feature>
<dbReference type="InterPro" id="IPR056884">
    <property type="entry name" value="NPHP3-like_N"/>
</dbReference>
<comment type="caution">
    <text evidence="3">The sequence shown here is derived from an EMBL/GenBank/DDBJ whole genome shotgun (WGS) entry which is preliminary data.</text>
</comment>
<dbReference type="InterPro" id="IPR007111">
    <property type="entry name" value="NACHT_NTPase"/>
</dbReference>
<protein>
    <submittedName>
        <fullName evidence="3">NACHT domain-containing protein</fullName>
    </submittedName>
</protein>
<dbReference type="InterPro" id="IPR027417">
    <property type="entry name" value="P-loop_NTPase"/>
</dbReference>
<dbReference type="PANTHER" id="PTHR10039">
    <property type="entry name" value="AMELOGENIN"/>
    <property type="match status" value="1"/>
</dbReference>
<evidence type="ECO:0000313" key="4">
    <source>
        <dbReference type="Proteomes" id="UP001215598"/>
    </source>
</evidence>
<evidence type="ECO:0000259" key="2">
    <source>
        <dbReference type="PROSITE" id="PS50837"/>
    </source>
</evidence>
<name>A0AAD7JR42_9AGAR</name>
<reference evidence="3" key="1">
    <citation type="submission" date="2023-03" db="EMBL/GenBank/DDBJ databases">
        <title>Massive genome expansion in bonnet fungi (Mycena s.s.) driven by repeated elements and novel gene families across ecological guilds.</title>
        <authorList>
            <consortium name="Lawrence Berkeley National Laboratory"/>
            <person name="Harder C.B."/>
            <person name="Miyauchi S."/>
            <person name="Viragh M."/>
            <person name="Kuo A."/>
            <person name="Thoen E."/>
            <person name="Andreopoulos B."/>
            <person name="Lu D."/>
            <person name="Skrede I."/>
            <person name="Drula E."/>
            <person name="Henrissat B."/>
            <person name="Morin E."/>
            <person name="Kohler A."/>
            <person name="Barry K."/>
            <person name="LaButti K."/>
            <person name="Morin E."/>
            <person name="Salamov A."/>
            <person name="Lipzen A."/>
            <person name="Mereny Z."/>
            <person name="Hegedus B."/>
            <person name="Baldrian P."/>
            <person name="Stursova M."/>
            <person name="Weitz H."/>
            <person name="Taylor A."/>
            <person name="Grigoriev I.V."/>
            <person name="Nagy L.G."/>
            <person name="Martin F."/>
            <person name="Kauserud H."/>
        </authorList>
    </citation>
    <scope>NUCLEOTIDE SEQUENCE</scope>
    <source>
        <strain evidence="3">CBHHK182m</strain>
    </source>
</reference>
<sequence>DPDWQAWKIDDNSISQLRAWGAGHENSNWRKLAEKIDHCLKSKTSEALQEFIPDSPFPAKTLAKALLSIVQLGINIPRIQKEVYEFAQEAIEYIRTLVEAVGEEQTLKPDLVQICTTVNNICGWAREHVRKKNLSADDLEDWNSKFAAAKQIFLTTTVISIRVEQERAKRMGFIKEKLTNHVATKHEYTDQSKSLCAPGTRVKIQTDILEWLSSQTSSSEHIFWITGIAGSGKSTLSATVADTLRKNHTPVAAQFFISRNIPETTDPDKMIPTIAKQLSEFSPAAARVIQDALKHGFISPRTEQVQKLLLAPIREICKSHDRVIILIDALDELEKADESVLQILSPIAASDLPDNIRFLITSRPERWADIRSQTLELAVFKEHSLLTDSSVQEVHNFIVAKMQEITPKKQGWDRWPTQDQLSGLSRTADGLFHYATTALQWIKEQISNDGVSCQTWVFQKFTVLGIGQLEDLYKLILTSFEDTDHVAKDAARRGYRLRGFQHVIGTIIVLYKPLTIYQIIDLLADIPKTEFDVDNFLEQFRSVLIPGMTTSFMEATPQMHKSFRDYITGAHAPEEFCIPMGHAHFVTARSCLEVIIKAGSSSDAVVQYSVAYWCHHLRKAVEGQVDFGDEGGIWNLFERMTEEAVVSVWKPDAWDVFCDVATVGWKLLQKGTDQHRMEGISAIVVKAKEVCAFSWPLSPVLASLTVPRLLISSW</sequence>
<organism evidence="3 4">
    <name type="scientific">Mycena metata</name>
    <dbReference type="NCBI Taxonomy" id="1033252"/>
    <lineage>
        <taxon>Eukaryota</taxon>
        <taxon>Fungi</taxon>
        <taxon>Dikarya</taxon>
        <taxon>Basidiomycota</taxon>
        <taxon>Agaricomycotina</taxon>
        <taxon>Agaricomycetes</taxon>
        <taxon>Agaricomycetidae</taxon>
        <taxon>Agaricales</taxon>
        <taxon>Marasmiineae</taxon>
        <taxon>Mycenaceae</taxon>
        <taxon>Mycena</taxon>
    </lineage>
</organism>